<evidence type="ECO:0000313" key="4">
    <source>
        <dbReference type="EMBL" id="CAK4034086.1"/>
    </source>
</evidence>
<keyword evidence="1" id="KW-0862">Zinc</keyword>
<dbReference type="SMART" id="SM00343">
    <property type="entry name" value="ZnF_C2HC"/>
    <property type="match status" value="1"/>
</dbReference>
<feature type="region of interest" description="Disordered" evidence="2">
    <location>
        <begin position="114"/>
        <end position="238"/>
    </location>
</feature>
<keyword evidence="5" id="KW-1185">Reference proteome</keyword>
<dbReference type="Pfam" id="PF00098">
    <property type="entry name" value="zf-CCHC"/>
    <property type="match status" value="1"/>
</dbReference>
<keyword evidence="1" id="KW-0479">Metal-binding</keyword>
<dbReference type="Gene3D" id="4.10.60.10">
    <property type="entry name" value="Zinc finger, CCHC-type"/>
    <property type="match status" value="1"/>
</dbReference>
<accession>A0AAI9EDJ8</accession>
<organism evidence="4 5">
    <name type="scientific">Lecanosticta acicola</name>
    <dbReference type="NCBI Taxonomy" id="111012"/>
    <lineage>
        <taxon>Eukaryota</taxon>
        <taxon>Fungi</taxon>
        <taxon>Dikarya</taxon>
        <taxon>Ascomycota</taxon>
        <taxon>Pezizomycotina</taxon>
        <taxon>Dothideomycetes</taxon>
        <taxon>Dothideomycetidae</taxon>
        <taxon>Mycosphaerellales</taxon>
        <taxon>Mycosphaerellaceae</taxon>
        <taxon>Lecanosticta</taxon>
    </lineage>
</organism>
<reference evidence="4" key="1">
    <citation type="submission" date="2023-11" db="EMBL/GenBank/DDBJ databases">
        <authorList>
            <person name="Alioto T."/>
            <person name="Alioto T."/>
            <person name="Gomez Garrido J."/>
        </authorList>
    </citation>
    <scope>NUCLEOTIDE SEQUENCE</scope>
</reference>
<proteinExistence type="predicted"/>
<feature type="region of interest" description="Disordered" evidence="2">
    <location>
        <begin position="1"/>
        <end position="86"/>
    </location>
</feature>
<sequence length="299" mass="32155">MAPQGRQTKTMSSRLAGMKFMQRGNSNNNNNTPESPGDTPAGPPAKKLRLSNGSSIRSPAPPAEQSPASESRSAPDLSKSEQWYLSFQAPAPSTPAAQAPLRIVSAGYSALDAAADREVTKEDEDEQQQEGSEEEVPSKWTAGRKSFGRFNRKLEKQQNPDVSSSSSSSSDENESDEEENDRSSAGELSDDPTGVKALMAQGQKSAAERARAERKAKRKADGAGSARMAGERRKKDVNLNRVAAAAAVNNSRAGGPKPRGSPLSALADMECHRCREKGHMARDCTRKVVPQRSRARLSY</sequence>
<protein>
    <submittedName>
        <fullName evidence="4">Zinc knuckle domain</fullName>
    </submittedName>
</protein>
<feature type="compositionally biased region" description="Basic and acidic residues" evidence="2">
    <location>
        <begin position="229"/>
        <end position="238"/>
    </location>
</feature>
<feature type="compositionally biased region" description="Acidic residues" evidence="2">
    <location>
        <begin position="171"/>
        <end position="180"/>
    </location>
</feature>
<dbReference type="Proteomes" id="UP001296104">
    <property type="component" value="Unassembled WGS sequence"/>
</dbReference>
<feature type="compositionally biased region" description="Polar residues" evidence="2">
    <location>
        <begin position="1"/>
        <end position="13"/>
    </location>
</feature>
<feature type="compositionally biased region" description="Acidic residues" evidence="2">
    <location>
        <begin position="121"/>
        <end position="135"/>
    </location>
</feature>
<evidence type="ECO:0000256" key="2">
    <source>
        <dbReference type="SAM" id="MobiDB-lite"/>
    </source>
</evidence>
<feature type="domain" description="CCHC-type" evidence="3">
    <location>
        <begin position="271"/>
        <end position="286"/>
    </location>
</feature>
<dbReference type="SUPFAM" id="SSF57756">
    <property type="entry name" value="Retrovirus zinc finger-like domains"/>
    <property type="match status" value="1"/>
</dbReference>
<comment type="caution">
    <text evidence="4">The sequence shown here is derived from an EMBL/GenBank/DDBJ whole genome shotgun (WGS) entry which is preliminary data.</text>
</comment>
<name>A0AAI9EDJ8_9PEZI</name>
<evidence type="ECO:0000256" key="1">
    <source>
        <dbReference type="PROSITE-ProRule" id="PRU00047"/>
    </source>
</evidence>
<dbReference type="GO" id="GO:0003676">
    <property type="term" value="F:nucleic acid binding"/>
    <property type="evidence" value="ECO:0007669"/>
    <property type="project" value="InterPro"/>
</dbReference>
<dbReference type="InterPro" id="IPR001878">
    <property type="entry name" value="Znf_CCHC"/>
</dbReference>
<dbReference type="EMBL" id="CAVMBE010000103">
    <property type="protein sequence ID" value="CAK4034086.1"/>
    <property type="molecule type" value="Genomic_DNA"/>
</dbReference>
<evidence type="ECO:0000313" key="5">
    <source>
        <dbReference type="Proteomes" id="UP001296104"/>
    </source>
</evidence>
<evidence type="ECO:0000259" key="3">
    <source>
        <dbReference type="PROSITE" id="PS50158"/>
    </source>
</evidence>
<dbReference type="PROSITE" id="PS50158">
    <property type="entry name" value="ZF_CCHC"/>
    <property type="match status" value="1"/>
</dbReference>
<dbReference type="GO" id="GO:0008270">
    <property type="term" value="F:zinc ion binding"/>
    <property type="evidence" value="ECO:0007669"/>
    <property type="project" value="UniProtKB-KW"/>
</dbReference>
<gene>
    <name evidence="4" type="ORF">LECACI_7A009244</name>
</gene>
<dbReference type="AlphaFoldDB" id="A0AAI9EDJ8"/>
<keyword evidence="1" id="KW-0863">Zinc-finger</keyword>
<feature type="compositionally biased region" description="Low complexity" evidence="2">
    <location>
        <begin position="65"/>
        <end position="75"/>
    </location>
</feature>
<dbReference type="InterPro" id="IPR036875">
    <property type="entry name" value="Znf_CCHC_sf"/>
</dbReference>